<name>A0A5N6Q6F1_9ASTR</name>
<keyword evidence="9" id="KW-1185">Reference proteome</keyword>
<evidence type="ECO:0000313" key="8">
    <source>
        <dbReference type="EMBL" id="KAD7480209.1"/>
    </source>
</evidence>
<keyword evidence="2" id="KW-0723">Serine/threonine-protein kinase</keyword>
<proteinExistence type="inferred from homology"/>
<evidence type="ECO:0000256" key="5">
    <source>
        <dbReference type="ARBA" id="ARBA00022777"/>
    </source>
</evidence>
<dbReference type="Gene3D" id="1.10.510.10">
    <property type="entry name" value="Transferase(Phosphotransferase) domain 1"/>
    <property type="match status" value="1"/>
</dbReference>
<comment type="similarity">
    <text evidence="1">Belongs to the protein kinase superfamily. CAMK Ser/Thr protein kinase family. CaMK subfamily.</text>
</comment>
<evidence type="ECO:0000256" key="6">
    <source>
        <dbReference type="ARBA" id="ARBA00022840"/>
    </source>
</evidence>
<dbReference type="SMART" id="SM00220">
    <property type="entry name" value="S_TKc"/>
    <property type="match status" value="1"/>
</dbReference>
<dbReference type="GO" id="GO:0004674">
    <property type="term" value="F:protein serine/threonine kinase activity"/>
    <property type="evidence" value="ECO:0007669"/>
    <property type="project" value="UniProtKB-KW"/>
</dbReference>
<dbReference type="InterPro" id="IPR050205">
    <property type="entry name" value="CDPK_Ser/Thr_kinases"/>
</dbReference>
<dbReference type="InterPro" id="IPR000719">
    <property type="entry name" value="Prot_kinase_dom"/>
</dbReference>
<organism evidence="8 9">
    <name type="scientific">Mikania micrantha</name>
    <name type="common">bitter vine</name>
    <dbReference type="NCBI Taxonomy" id="192012"/>
    <lineage>
        <taxon>Eukaryota</taxon>
        <taxon>Viridiplantae</taxon>
        <taxon>Streptophyta</taxon>
        <taxon>Embryophyta</taxon>
        <taxon>Tracheophyta</taxon>
        <taxon>Spermatophyta</taxon>
        <taxon>Magnoliopsida</taxon>
        <taxon>eudicotyledons</taxon>
        <taxon>Gunneridae</taxon>
        <taxon>Pentapetalae</taxon>
        <taxon>asterids</taxon>
        <taxon>campanulids</taxon>
        <taxon>Asterales</taxon>
        <taxon>Asteraceae</taxon>
        <taxon>Asteroideae</taxon>
        <taxon>Heliantheae alliance</taxon>
        <taxon>Eupatorieae</taxon>
        <taxon>Mikania</taxon>
    </lineage>
</organism>
<keyword evidence="5" id="KW-0418">Kinase</keyword>
<evidence type="ECO:0000256" key="1">
    <source>
        <dbReference type="ARBA" id="ARBA00005354"/>
    </source>
</evidence>
<dbReference type="GO" id="GO:0005524">
    <property type="term" value="F:ATP binding"/>
    <property type="evidence" value="ECO:0007669"/>
    <property type="project" value="UniProtKB-KW"/>
</dbReference>
<dbReference type="AlphaFoldDB" id="A0A5N6Q6F1"/>
<dbReference type="PROSITE" id="PS50011">
    <property type="entry name" value="PROTEIN_KINASE_DOM"/>
    <property type="match status" value="1"/>
</dbReference>
<keyword evidence="4" id="KW-0547">Nucleotide-binding</keyword>
<keyword evidence="3" id="KW-0808">Transferase</keyword>
<evidence type="ECO:0000259" key="7">
    <source>
        <dbReference type="PROSITE" id="PS50011"/>
    </source>
</evidence>
<dbReference type="InterPro" id="IPR011009">
    <property type="entry name" value="Kinase-like_dom_sf"/>
</dbReference>
<dbReference type="Gene3D" id="3.30.200.20">
    <property type="entry name" value="Phosphorylase Kinase, domain 1"/>
    <property type="match status" value="1"/>
</dbReference>
<feature type="domain" description="Protein kinase" evidence="7">
    <location>
        <begin position="174"/>
        <end position="395"/>
    </location>
</feature>
<keyword evidence="6" id="KW-0067">ATP-binding</keyword>
<dbReference type="Proteomes" id="UP000326396">
    <property type="component" value="Linkage Group LG1"/>
</dbReference>
<evidence type="ECO:0000256" key="2">
    <source>
        <dbReference type="ARBA" id="ARBA00022527"/>
    </source>
</evidence>
<evidence type="ECO:0000256" key="3">
    <source>
        <dbReference type="ARBA" id="ARBA00022679"/>
    </source>
</evidence>
<accession>A0A5N6Q6F1</accession>
<dbReference type="SUPFAM" id="SSF56112">
    <property type="entry name" value="Protein kinase-like (PK-like)"/>
    <property type="match status" value="1"/>
</dbReference>
<reference evidence="8 9" key="1">
    <citation type="submission" date="2019-05" db="EMBL/GenBank/DDBJ databases">
        <title>Mikania micrantha, genome provides insights into the molecular mechanism of rapid growth.</title>
        <authorList>
            <person name="Liu B."/>
        </authorList>
    </citation>
    <scope>NUCLEOTIDE SEQUENCE [LARGE SCALE GENOMIC DNA]</scope>
    <source>
        <strain evidence="8">NLD-2019</strain>
        <tissue evidence="8">Leaf</tissue>
    </source>
</reference>
<dbReference type="PANTHER" id="PTHR24349">
    <property type="entry name" value="SERINE/THREONINE-PROTEIN KINASE"/>
    <property type="match status" value="1"/>
</dbReference>
<dbReference type="Pfam" id="PF00069">
    <property type="entry name" value="Pkinase"/>
    <property type="match status" value="1"/>
</dbReference>
<gene>
    <name evidence="8" type="ORF">E3N88_03345</name>
</gene>
<sequence length="395" mass="44693">MVLGVAEGPVLAFSELEGWHTQKHDEAVMGRCRSIKVENSNHAVKTCKQLKVSLENIVGKDIVQNVKQGKPRVSSHHEDPCVMGHANAIIFGGGASPGWILIQQTTMRLLVALEPHQPPILRLNEESSAIYMGGKKSVFFVFCRGSPGKYLFPSGVCEKLNRSFGFSKHIGRKHVIGEEVDKGHFGHTCRARWSNYKLNPFNQMTTTIAIEDVHWEVKILRALTGHNNLISFYDTYEDHDYVYLVMEGGKYAECDAKGVLIQMLSVILFCHLQGVVHWVLKPENFNNAELKAIDFNLSDFVCPVEKELNDIVGSAYYVAPEGRSNPVDNSDDYRVDPCHMDDSDDYPYFMVDNEIRTSWKRTQIKNLIVHNDLDLALGEEPKKLTTIDWETLDKK</sequence>
<evidence type="ECO:0000256" key="4">
    <source>
        <dbReference type="ARBA" id="ARBA00022741"/>
    </source>
</evidence>
<evidence type="ECO:0000313" key="9">
    <source>
        <dbReference type="Proteomes" id="UP000326396"/>
    </source>
</evidence>
<comment type="caution">
    <text evidence="8">The sequence shown here is derived from an EMBL/GenBank/DDBJ whole genome shotgun (WGS) entry which is preliminary data.</text>
</comment>
<protein>
    <recommendedName>
        <fullName evidence="7">Protein kinase domain-containing protein</fullName>
    </recommendedName>
</protein>
<dbReference type="EMBL" id="SZYD01000001">
    <property type="protein sequence ID" value="KAD7480209.1"/>
    <property type="molecule type" value="Genomic_DNA"/>
</dbReference>
<dbReference type="OrthoDB" id="40902at2759"/>